<gene>
    <name evidence="1" type="ORF">CLOSTHATH_07237</name>
</gene>
<proteinExistence type="predicted"/>
<name>D3AUC3_9FIRM</name>
<reference evidence="1 2" key="1">
    <citation type="submission" date="2010-01" db="EMBL/GenBank/DDBJ databases">
        <authorList>
            <person name="Weinstock G."/>
            <person name="Sodergren E."/>
            <person name="Clifton S."/>
            <person name="Fulton L."/>
            <person name="Fulton B."/>
            <person name="Courtney L."/>
            <person name="Fronick C."/>
            <person name="Harrison M."/>
            <person name="Strong C."/>
            <person name="Farmer C."/>
            <person name="Delahaunty K."/>
            <person name="Markovic C."/>
            <person name="Hall O."/>
            <person name="Minx P."/>
            <person name="Tomlinson C."/>
            <person name="Mitreva M."/>
            <person name="Nelson J."/>
            <person name="Hou S."/>
            <person name="Wollam A."/>
            <person name="Pepin K.H."/>
            <person name="Johnson M."/>
            <person name="Bhonagiri V."/>
            <person name="Nash W.E."/>
            <person name="Warren W."/>
            <person name="Chinwalla A."/>
            <person name="Mardis E.R."/>
            <person name="Wilson R.K."/>
        </authorList>
    </citation>
    <scope>NUCLEOTIDE SEQUENCE [LARGE SCALE GENOMIC DNA]</scope>
    <source>
        <strain evidence="1 2">DSM 13479</strain>
    </source>
</reference>
<dbReference type="Proteomes" id="UP000004968">
    <property type="component" value="Unassembled WGS sequence"/>
</dbReference>
<organism evidence="1 2">
    <name type="scientific">Hungatella hathewayi DSM 13479</name>
    <dbReference type="NCBI Taxonomy" id="566550"/>
    <lineage>
        <taxon>Bacteria</taxon>
        <taxon>Bacillati</taxon>
        <taxon>Bacillota</taxon>
        <taxon>Clostridia</taxon>
        <taxon>Lachnospirales</taxon>
        <taxon>Lachnospiraceae</taxon>
        <taxon>Hungatella</taxon>
    </lineage>
</organism>
<protein>
    <submittedName>
        <fullName evidence="1">Uncharacterized protein</fullName>
    </submittedName>
</protein>
<dbReference type="EMBL" id="ACIO01001033">
    <property type="protein sequence ID" value="EFC94583.1"/>
    <property type="molecule type" value="Genomic_DNA"/>
</dbReference>
<dbReference type="HOGENOM" id="CLU_3252635_0_0_9"/>
<accession>D3AUC3</accession>
<evidence type="ECO:0000313" key="2">
    <source>
        <dbReference type="Proteomes" id="UP000004968"/>
    </source>
</evidence>
<evidence type="ECO:0000313" key="1">
    <source>
        <dbReference type="EMBL" id="EFC94583.1"/>
    </source>
</evidence>
<sequence>MDRLENIRFLDFGFYLSILTSEYHLKQASPVNVRYPPCSILI</sequence>
<dbReference type="AlphaFoldDB" id="D3AUC3"/>
<comment type="caution">
    <text evidence="1">The sequence shown here is derived from an EMBL/GenBank/DDBJ whole genome shotgun (WGS) entry which is preliminary data.</text>
</comment>